<evidence type="ECO:0000256" key="1">
    <source>
        <dbReference type="ARBA" id="ARBA00006817"/>
    </source>
</evidence>
<dbReference type="InterPro" id="IPR013538">
    <property type="entry name" value="ASHA1/2-like_C"/>
</dbReference>
<comment type="similarity">
    <text evidence="1">Belongs to the AHA1 family.</text>
</comment>
<dbReference type="CDD" id="cd07814">
    <property type="entry name" value="SRPBCC_CalC_Aha1-like"/>
    <property type="match status" value="1"/>
</dbReference>
<reference evidence="3 5" key="1">
    <citation type="submission" date="2014-12" db="EMBL/GenBank/DDBJ databases">
        <title>Draft genome sequence of Cohnella kolymensis strain B-2846.</title>
        <authorList>
            <person name="Karlyshev A.V."/>
            <person name="Kudryashova E.B."/>
        </authorList>
    </citation>
    <scope>NUCLEOTIDE SEQUENCE [LARGE SCALE GENOMIC DNA]</scope>
    <source>
        <strain evidence="3 5">VKM B-2846</strain>
    </source>
</reference>
<evidence type="ECO:0000313" key="3">
    <source>
        <dbReference type="EMBL" id="KIL35110.1"/>
    </source>
</evidence>
<comment type="caution">
    <text evidence="3">The sequence shown here is derived from an EMBL/GenBank/DDBJ whole genome shotgun (WGS) entry which is preliminary data.</text>
</comment>
<feature type="domain" description="Activator of Hsp90 ATPase homologue 1/2-like C-terminal" evidence="2">
    <location>
        <begin position="14"/>
        <end position="146"/>
    </location>
</feature>
<gene>
    <name evidence="4" type="ORF">SD71_07065</name>
    <name evidence="3" type="ORF">SD71_15810</name>
</gene>
<evidence type="ECO:0000313" key="5">
    <source>
        <dbReference type="Proteomes" id="UP000054526"/>
    </source>
</evidence>
<dbReference type="Pfam" id="PF08327">
    <property type="entry name" value="AHSA1"/>
    <property type="match status" value="1"/>
</dbReference>
<organism evidence="3 5">
    <name type="scientific">Cohnella kolymensis</name>
    <dbReference type="NCBI Taxonomy" id="1590652"/>
    <lineage>
        <taxon>Bacteria</taxon>
        <taxon>Bacillati</taxon>
        <taxon>Bacillota</taxon>
        <taxon>Bacilli</taxon>
        <taxon>Bacillales</taxon>
        <taxon>Paenibacillaceae</taxon>
        <taxon>Cohnella</taxon>
    </lineage>
</organism>
<dbReference type="Gene3D" id="3.30.530.20">
    <property type="match status" value="1"/>
</dbReference>
<dbReference type="SUPFAM" id="SSF55961">
    <property type="entry name" value="Bet v1-like"/>
    <property type="match status" value="1"/>
</dbReference>
<evidence type="ECO:0000313" key="4">
    <source>
        <dbReference type="EMBL" id="KIL36519.1"/>
    </source>
</evidence>
<proteinExistence type="inferred from homology"/>
<dbReference type="RefSeq" id="WP_041061513.1">
    <property type="nucleotide sequence ID" value="NZ_JXAL01000007.1"/>
</dbReference>
<name>A0ABR5A3I7_9BACL</name>
<sequence length="161" mass="17997">MRTLHKEIVVSESKELIWYAWTISERVSQWFAPAANIDPRVGGAFELFFIPGNKEQMNTKGCKITSLSPMEQLSFTWKGPDDFAGLMNSSDSLTEVQVRFTQAGDKTTNVTIEHTGWGTGEQWDKAFQWHEMAWTQVLNSLKTALESGEGELCCSPGQSAS</sequence>
<dbReference type="InterPro" id="IPR023393">
    <property type="entry name" value="START-like_dom_sf"/>
</dbReference>
<protein>
    <submittedName>
        <fullName evidence="3">ATPase</fullName>
    </submittedName>
</protein>
<dbReference type="Proteomes" id="UP000054526">
    <property type="component" value="Unassembled WGS sequence"/>
</dbReference>
<dbReference type="EMBL" id="JXAL01000007">
    <property type="protein sequence ID" value="KIL36519.1"/>
    <property type="molecule type" value="Genomic_DNA"/>
</dbReference>
<evidence type="ECO:0000259" key="2">
    <source>
        <dbReference type="Pfam" id="PF08327"/>
    </source>
</evidence>
<keyword evidence="5" id="KW-1185">Reference proteome</keyword>
<accession>A0ABR5A3I7</accession>
<dbReference type="EMBL" id="JXAL01000024">
    <property type="protein sequence ID" value="KIL35110.1"/>
    <property type="molecule type" value="Genomic_DNA"/>
</dbReference>